<accession>X1TNQ5</accession>
<reference evidence="1" key="1">
    <citation type="journal article" date="2014" name="Front. Microbiol.">
        <title>High frequency of phylogenetically diverse reductive dehalogenase-homologous genes in deep subseafloor sedimentary metagenomes.</title>
        <authorList>
            <person name="Kawai M."/>
            <person name="Futagami T."/>
            <person name="Toyoda A."/>
            <person name="Takaki Y."/>
            <person name="Nishi S."/>
            <person name="Hori S."/>
            <person name="Arai W."/>
            <person name="Tsubouchi T."/>
            <person name="Morono Y."/>
            <person name="Uchiyama I."/>
            <person name="Ito T."/>
            <person name="Fujiyama A."/>
            <person name="Inagaki F."/>
            <person name="Takami H."/>
        </authorList>
    </citation>
    <scope>NUCLEOTIDE SEQUENCE</scope>
    <source>
        <strain evidence="1">Expedition CK06-06</strain>
    </source>
</reference>
<gene>
    <name evidence="1" type="ORF">S12H4_38008</name>
</gene>
<dbReference type="EMBL" id="BARW01022837">
    <property type="protein sequence ID" value="GAI89215.1"/>
    <property type="molecule type" value="Genomic_DNA"/>
</dbReference>
<proteinExistence type="predicted"/>
<feature type="non-terminal residue" evidence="1">
    <location>
        <position position="49"/>
    </location>
</feature>
<dbReference type="AlphaFoldDB" id="X1TNQ5"/>
<evidence type="ECO:0000313" key="1">
    <source>
        <dbReference type="EMBL" id="GAI89215.1"/>
    </source>
</evidence>
<sequence length="49" mass="4831">MAAGTRRIVSTLGGAGVIENILAGSPLEYPGVASSIEVASACDIADVDL</sequence>
<protein>
    <submittedName>
        <fullName evidence="1">Uncharacterized protein</fullName>
    </submittedName>
</protein>
<organism evidence="1">
    <name type="scientific">marine sediment metagenome</name>
    <dbReference type="NCBI Taxonomy" id="412755"/>
    <lineage>
        <taxon>unclassified sequences</taxon>
        <taxon>metagenomes</taxon>
        <taxon>ecological metagenomes</taxon>
    </lineage>
</organism>
<comment type="caution">
    <text evidence="1">The sequence shown here is derived from an EMBL/GenBank/DDBJ whole genome shotgun (WGS) entry which is preliminary data.</text>
</comment>
<name>X1TNQ5_9ZZZZ</name>